<comment type="subcellular location">
    <subcellularLocation>
        <location evidence="1">Nucleus</location>
    </subcellularLocation>
</comment>
<dbReference type="InterPro" id="IPR018846">
    <property type="entry name" value="Beta-prop_RSE1/DDB1/CPSF1_1st"/>
</dbReference>
<dbReference type="EMBL" id="JAQQWL010000011">
    <property type="protein sequence ID" value="KAK8049298.1"/>
    <property type="molecule type" value="Genomic_DNA"/>
</dbReference>
<keyword evidence="7" id="KW-1185">Reference proteome</keyword>
<dbReference type="InterPro" id="IPR015943">
    <property type="entry name" value="WD40/YVTN_repeat-like_dom_sf"/>
</dbReference>
<comment type="caution">
    <text evidence="6">The sequence shown here is derived from an EMBL/GenBank/DDBJ whole genome shotgun (WGS) entry which is preliminary data.</text>
</comment>
<dbReference type="PANTHER" id="PTHR10644">
    <property type="entry name" value="DNA REPAIR/RNA PROCESSING CPSF FAMILY"/>
    <property type="match status" value="1"/>
</dbReference>
<sequence length="1204" mass="132547">MAATSNMFLYSLTIQPPTTITQAIVGQFSGTKEQQILTASGSRLTLLRPDPAQGRVITLLSHDVFGIIRSIAAFRLAGSNKDYIILATDSGRITIVEYNPQLNKFVIDKLETFGKSGVRRVIPGQYLACDPKGRACLIASVEKNKLVYVLNRNSQAELTISSPLEAHKAGTVVLAMVALDVGYANPVFAALEIDYTESDQDPTGQALEEAETQLVYYELDLGLNHVVRKWSEPVDPTASILFQVPGGNDGPSGVLVCGEESITYRHSNQEAFRVPVPRRKGATEDPQRKRTIVSGVMHKLKGSAGAFFFLLQSEDGDLFKVTIDMAEDDEGNATGEVRRLKIKYFDTVPVATSLCILKSGFLFAASEFGNHHFYQFEKLGDDDEELEFSSDDYPTDAKEAYPPAYFYPRAAENLSLVESINSMNPLVDCKVANLTADDAPQIYSICGNGARSTFRTLKHGLAVNEIVASELPGVPSAVWTTRLKRTDRYDAYIVLSFSNGTLVLSIGETVEEVTDTGFLSSVPTLAVQQLGDDGLIQHIRQGRVNEWEAPQHRSIVAASTNARQVAVALSSGEVVYFEMDEDGSLAEYDERKEMFGTVTCLSLGEVPEGRLRSSFLAVGCDDCTVRVLSLDPESTLESKSVQALTAAPSALSIMAMEDSSFGGTTLYLHIGLHSGVYLRTVLDEITGELTDTRQKFLGPKPVKLFQVSVQGQTCALALSSRTWLGYSDTITKGFMMTPLDYDDLEWGWNFSSEQCDEGMVGIQGPNLKIFSIDNLGNTLLQESIPLTYTPKHLAKHPEHPYFYTIESENGTLPPELRAKLLADPSIVNGDAKVLPPEDFGYPRGRNHWASCISVVDPLTEKKVLQTLNLGENEAAVSVCMVSFASQENRTFLVVGTGKDMILSPRQFTAGFIHVYSISDDGRTIEFIHKTKVEEPPMALVQFQGRLLAGIGKTLRAYDLGLRQLLRKAQAEVAPQLIVSLQTQGSRIIVGDVQQSVTYVVYKYESNKLIPFADDTIPRWMNCTAMVDYESVAGGDKFGNVWIVRCPEKASLESDEDGAGAHLQHAREYLHGANHRLSLMTHFYTQDVPTSISKTNLVVGGQDVLLWSGVQGTVGVFIPLVSREDADFFQSLESHMRSEDPPLAGRDHLIYRGYYAPVKGTIDGDLCERFALLPRDKKQMIAGELDRSVREIERKISDIRTRSAF</sequence>
<evidence type="ECO:0000313" key="6">
    <source>
        <dbReference type="EMBL" id="KAK8049298.1"/>
    </source>
</evidence>
<organism evidence="6 7">
    <name type="scientific">Apiospora phragmitis</name>
    <dbReference type="NCBI Taxonomy" id="2905665"/>
    <lineage>
        <taxon>Eukaryota</taxon>
        <taxon>Fungi</taxon>
        <taxon>Dikarya</taxon>
        <taxon>Ascomycota</taxon>
        <taxon>Pezizomycotina</taxon>
        <taxon>Sordariomycetes</taxon>
        <taxon>Xylariomycetidae</taxon>
        <taxon>Amphisphaeriales</taxon>
        <taxon>Apiosporaceae</taxon>
        <taxon>Apiospora</taxon>
    </lineage>
</organism>
<dbReference type="GeneID" id="92095500"/>
<evidence type="ECO:0000259" key="4">
    <source>
        <dbReference type="Pfam" id="PF10433"/>
    </source>
</evidence>
<feature type="domain" description="RSE1/DDB1/CPSF1 first beta-propeller" evidence="4">
    <location>
        <begin position="20"/>
        <end position="420"/>
    </location>
</feature>
<keyword evidence="2" id="KW-0539">Nucleus</keyword>
<gene>
    <name evidence="6" type="ORF">PG994_011028</name>
</gene>
<evidence type="ECO:0000256" key="1">
    <source>
        <dbReference type="ARBA" id="ARBA00004123"/>
    </source>
</evidence>
<dbReference type="SUPFAM" id="SSF50978">
    <property type="entry name" value="WD40 repeat-like"/>
    <property type="match status" value="1"/>
</dbReference>
<dbReference type="InterPro" id="IPR036322">
    <property type="entry name" value="WD40_repeat_dom_sf"/>
</dbReference>
<dbReference type="Pfam" id="PF10433">
    <property type="entry name" value="Beta-prop_RSE1_1st"/>
    <property type="match status" value="1"/>
</dbReference>
<reference evidence="6 7" key="1">
    <citation type="submission" date="2023-01" db="EMBL/GenBank/DDBJ databases">
        <title>Analysis of 21 Apiospora genomes using comparative genomics revels a genus with tremendous synthesis potential of carbohydrate active enzymes and secondary metabolites.</title>
        <authorList>
            <person name="Sorensen T."/>
        </authorList>
    </citation>
    <scope>NUCLEOTIDE SEQUENCE [LARGE SCALE GENOMIC DNA]</scope>
    <source>
        <strain evidence="6 7">CBS 135458</strain>
    </source>
</reference>
<dbReference type="Proteomes" id="UP001480595">
    <property type="component" value="Unassembled WGS sequence"/>
</dbReference>
<name>A0ABR1TRU2_9PEZI</name>
<dbReference type="Pfam" id="PF03178">
    <property type="entry name" value="CPSF_A"/>
    <property type="match status" value="1"/>
</dbReference>
<dbReference type="InterPro" id="IPR058543">
    <property type="entry name" value="Beta-prop_RSE1/DDB1/CPSF1_2nd"/>
</dbReference>
<proteinExistence type="predicted"/>
<evidence type="ECO:0000313" key="7">
    <source>
        <dbReference type="Proteomes" id="UP001480595"/>
    </source>
</evidence>
<protein>
    <submittedName>
        <fullName evidence="6">Pre-mRNA-splicing factor rse-1</fullName>
    </submittedName>
</protein>
<dbReference type="Pfam" id="PF23726">
    <property type="entry name" value="Beta-prop_RSE1_2nd"/>
    <property type="match status" value="1"/>
</dbReference>
<feature type="domain" description="RSE1/DDB1/CPSF1 second beta-propeller" evidence="5">
    <location>
        <begin position="464"/>
        <end position="772"/>
    </location>
</feature>
<feature type="domain" description="RSE1/DDB1/CPSF1 C-terminal" evidence="3">
    <location>
        <begin position="849"/>
        <end position="1170"/>
    </location>
</feature>
<accession>A0ABR1TRU2</accession>
<evidence type="ECO:0000259" key="3">
    <source>
        <dbReference type="Pfam" id="PF03178"/>
    </source>
</evidence>
<evidence type="ECO:0000256" key="2">
    <source>
        <dbReference type="ARBA" id="ARBA00023242"/>
    </source>
</evidence>
<dbReference type="RefSeq" id="XP_066711547.1">
    <property type="nucleotide sequence ID" value="XM_066862437.1"/>
</dbReference>
<evidence type="ECO:0000259" key="5">
    <source>
        <dbReference type="Pfam" id="PF23726"/>
    </source>
</evidence>
<dbReference type="InterPro" id="IPR050358">
    <property type="entry name" value="RSE1/DDB1/CFT1"/>
</dbReference>
<dbReference type="Gene3D" id="2.130.10.10">
    <property type="entry name" value="YVTN repeat-like/Quinoprotein amine dehydrogenase"/>
    <property type="match status" value="3"/>
</dbReference>
<dbReference type="InterPro" id="IPR004871">
    <property type="entry name" value="RSE1/DDB1/CPSF1_C"/>
</dbReference>